<feature type="transmembrane region" description="Helical" evidence="7">
    <location>
        <begin position="191"/>
        <end position="211"/>
    </location>
</feature>
<dbReference type="PROSITE" id="PS50928">
    <property type="entry name" value="ABC_TM1"/>
    <property type="match status" value="1"/>
</dbReference>
<dbReference type="RefSeq" id="WP_160878518.1">
    <property type="nucleotide sequence ID" value="NZ_WUEK01000008.1"/>
</dbReference>
<keyword evidence="6 7" id="KW-0472">Membrane</keyword>
<feature type="transmembrane region" description="Helical" evidence="7">
    <location>
        <begin position="245"/>
        <end position="264"/>
    </location>
</feature>
<protein>
    <submittedName>
        <fullName evidence="10">ABC transporter permease subunit</fullName>
    </submittedName>
</protein>
<feature type="transmembrane region" description="Helical" evidence="7">
    <location>
        <begin position="93"/>
        <end position="112"/>
    </location>
</feature>
<dbReference type="InterPro" id="IPR000515">
    <property type="entry name" value="MetI-like"/>
</dbReference>
<name>A0A6L7F0U7_9ACTN</name>
<dbReference type="InterPro" id="IPR035906">
    <property type="entry name" value="MetI-like_sf"/>
</dbReference>
<proteinExistence type="inferred from homology"/>
<dbReference type="PANTHER" id="PTHR30151:SF0">
    <property type="entry name" value="ABC TRANSPORTER PERMEASE PROTEIN MJ0413-RELATED"/>
    <property type="match status" value="1"/>
</dbReference>
<dbReference type="PANTHER" id="PTHR30151">
    <property type="entry name" value="ALKANE SULFONATE ABC TRANSPORTER-RELATED, MEMBRANE SUBUNIT"/>
    <property type="match status" value="1"/>
</dbReference>
<evidence type="ECO:0000256" key="2">
    <source>
        <dbReference type="ARBA" id="ARBA00022448"/>
    </source>
</evidence>
<evidence type="ECO:0000256" key="7">
    <source>
        <dbReference type="RuleBase" id="RU363032"/>
    </source>
</evidence>
<feature type="transmembrane region" description="Helical" evidence="7">
    <location>
        <begin position="35"/>
        <end position="56"/>
    </location>
</feature>
<comment type="caution">
    <text evidence="10">The sequence shown here is derived from an EMBL/GenBank/DDBJ whole genome shotgun (WGS) entry which is preliminary data.</text>
</comment>
<evidence type="ECO:0000313" key="10">
    <source>
        <dbReference type="EMBL" id="MXG90579.1"/>
    </source>
</evidence>
<comment type="similarity">
    <text evidence="7">Belongs to the binding-protein-dependent transport system permease family.</text>
</comment>
<accession>A0A6L7F0U7</accession>
<feature type="domain" description="ABC transmembrane type-1" evidence="9">
    <location>
        <begin position="84"/>
        <end position="268"/>
    </location>
</feature>
<dbReference type="Pfam" id="PF00528">
    <property type="entry name" value="BPD_transp_1"/>
    <property type="match status" value="1"/>
</dbReference>
<dbReference type="GO" id="GO:0042918">
    <property type="term" value="P:alkanesulfonate transmembrane transport"/>
    <property type="evidence" value="ECO:0007669"/>
    <property type="project" value="UniProtKB-ARBA"/>
</dbReference>
<reference evidence="10 11" key="1">
    <citation type="submission" date="2019-12" db="EMBL/GenBank/DDBJ databases">
        <authorList>
            <person name="Kun Z."/>
        </authorList>
    </citation>
    <scope>NUCLEOTIDE SEQUENCE [LARGE SCALE GENOMIC DNA]</scope>
    <source>
        <strain evidence="10 11">YIM 123512</strain>
    </source>
</reference>
<dbReference type="Gene3D" id="1.10.3720.10">
    <property type="entry name" value="MetI-like"/>
    <property type="match status" value="1"/>
</dbReference>
<dbReference type="AlphaFoldDB" id="A0A6L7F0U7"/>
<keyword evidence="2 7" id="KW-0813">Transport</keyword>
<dbReference type="EMBL" id="WUEK01000008">
    <property type="protein sequence ID" value="MXG90579.1"/>
    <property type="molecule type" value="Genomic_DNA"/>
</dbReference>
<evidence type="ECO:0000256" key="4">
    <source>
        <dbReference type="ARBA" id="ARBA00022692"/>
    </source>
</evidence>
<organism evidence="10 11">
    <name type="scientific">Nocardioides flavescens</name>
    <dbReference type="NCBI Taxonomy" id="2691959"/>
    <lineage>
        <taxon>Bacteria</taxon>
        <taxon>Bacillati</taxon>
        <taxon>Actinomycetota</taxon>
        <taxon>Actinomycetes</taxon>
        <taxon>Propionibacteriales</taxon>
        <taxon>Nocardioidaceae</taxon>
        <taxon>Nocardioides</taxon>
    </lineage>
</organism>
<evidence type="ECO:0000259" key="9">
    <source>
        <dbReference type="PROSITE" id="PS50928"/>
    </source>
</evidence>
<dbReference type="GO" id="GO:0005886">
    <property type="term" value="C:plasma membrane"/>
    <property type="evidence" value="ECO:0007669"/>
    <property type="project" value="UniProtKB-SubCell"/>
</dbReference>
<dbReference type="SUPFAM" id="SSF161098">
    <property type="entry name" value="MetI-like"/>
    <property type="match status" value="1"/>
</dbReference>
<evidence type="ECO:0000256" key="1">
    <source>
        <dbReference type="ARBA" id="ARBA00004651"/>
    </source>
</evidence>
<feature type="transmembrane region" description="Helical" evidence="7">
    <location>
        <begin position="124"/>
        <end position="144"/>
    </location>
</feature>
<keyword evidence="5 7" id="KW-1133">Transmembrane helix</keyword>
<keyword evidence="3" id="KW-1003">Cell membrane</keyword>
<evidence type="ECO:0000256" key="5">
    <source>
        <dbReference type="ARBA" id="ARBA00022989"/>
    </source>
</evidence>
<feature type="region of interest" description="Disordered" evidence="8">
    <location>
        <begin position="1"/>
        <end position="27"/>
    </location>
</feature>
<evidence type="ECO:0000256" key="6">
    <source>
        <dbReference type="ARBA" id="ARBA00023136"/>
    </source>
</evidence>
<sequence length="279" mass="29541">MTIPVTTAPAASRATARTPRPSRGAARGRTIAQRVGYPVASLVVGILAWQGLASYFGPALVSSPATTWSAAVELTRDGTLIESCLVSLRRIGLGWAAGILVGAPLGILMGRVKLVRTLLDPYIEFFRFIPPIAFVTVAIAWFGIGETSKIVLIFYTSVFIVTINTIAGVLGIEESKLRAAASLGASRRQTFVSVVLPATVPTIVTGARLALGNSFLTIVSAEIVAAQSGLGSLIWTSRNFGRIDWIFVGIIALGVLGFLCDRAIRFVASTALRHYGVRV</sequence>
<dbReference type="Proteomes" id="UP000473325">
    <property type="component" value="Unassembled WGS sequence"/>
</dbReference>
<dbReference type="FunFam" id="1.10.3720.10:FF:000003">
    <property type="entry name" value="Aliphatic sulfonate ABC transporter permease"/>
    <property type="match status" value="1"/>
</dbReference>
<gene>
    <name evidence="10" type="ORF">GRQ65_13575</name>
</gene>
<evidence type="ECO:0000256" key="3">
    <source>
        <dbReference type="ARBA" id="ARBA00022475"/>
    </source>
</evidence>
<comment type="subcellular location">
    <subcellularLocation>
        <location evidence="1 7">Cell membrane</location>
        <topology evidence="1 7">Multi-pass membrane protein</topology>
    </subcellularLocation>
</comment>
<dbReference type="CDD" id="cd06261">
    <property type="entry name" value="TM_PBP2"/>
    <property type="match status" value="1"/>
</dbReference>
<evidence type="ECO:0000256" key="8">
    <source>
        <dbReference type="SAM" id="MobiDB-lite"/>
    </source>
</evidence>
<keyword evidence="11" id="KW-1185">Reference proteome</keyword>
<evidence type="ECO:0000313" key="11">
    <source>
        <dbReference type="Proteomes" id="UP000473325"/>
    </source>
</evidence>
<keyword evidence="4 7" id="KW-0812">Transmembrane</keyword>
<feature type="transmembrane region" description="Helical" evidence="7">
    <location>
        <begin position="150"/>
        <end position="170"/>
    </location>
</feature>